<feature type="compositionally biased region" description="Basic and acidic residues" evidence="1">
    <location>
        <begin position="17"/>
        <end position="46"/>
    </location>
</feature>
<dbReference type="PANTHER" id="PTHR43686:SF1">
    <property type="entry name" value="AMINOTRAN_5 DOMAIN-CONTAINING PROTEIN"/>
    <property type="match status" value="1"/>
</dbReference>
<dbReference type="InterPro" id="IPR011063">
    <property type="entry name" value="TilS/TtcA_N"/>
</dbReference>
<evidence type="ECO:0000259" key="2">
    <source>
        <dbReference type="PROSITE" id="PS50206"/>
    </source>
</evidence>
<proteinExistence type="predicted"/>
<dbReference type="SMART" id="SM00450">
    <property type="entry name" value="RHOD"/>
    <property type="match status" value="1"/>
</dbReference>
<dbReference type="Proteomes" id="UP000003494">
    <property type="component" value="Unassembled WGS sequence"/>
</dbReference>
<feature type="region of interest" description="Disordered" evidence="1">
    <location>
        <begin position="1"/>
        <end position="60"/>
    </location>
</feature>
<comment type="caution">
    <text evidence="3">The sequence shown here is derived from an EMBL/GenBank/DDBJ whole genome shotgun (WGS) entry which is preliminary data.</text>
</comment>
<dbReference type="eggNOG" id="COG0607">
    <property type="taxonomic scope" value="Bacteria"/>
</dbReference>
<accession>C4GAQ4</accession>
<dbReference type="CDD" id="cd24138">
    <property type="entry name" value="TtcA-like"/>
    <property type="match status" value="1"/>
</dbReference>
<reference evidence="3" key="1">
    <citation type="submission" date="2009-04" db="EMBL/GenBank/DDBJ databases">
        <authorList>
            <person name="Weinstock G."/>
            <person name="Sodergren E."/>
            <person name="Clifton S."/>
            <person name="Fulton L."/>
            <person name="Fulton B."/>
            <person name="Courtney L."/>
            <person name="Fronick C."/>
            <person name="Harrison M."/>
            <person name="Strong C."/>
            <person name="Farmer C."/>
            <person name="Delahaunty K."/>
            <person name="Markovic C."/>
            <person name="Hall O."/>
            <person name="Minx P."/>
            <person name="Tomlinson C."/>
            <person name="Mitreva M."/>
            <person name="Nelson J."/>
            <person name="Hou S."/>
            <person name="Wollam A."/>
            <person name="Pepin K.H."/>
            <person name="Johnson M."/>
            <person name="Bhonagiri V."/>
            <person name="Nash W.E."/>
            <person name="Warren W."/>
            <person name="Chinwalla A."/>
            <person name="Mardis E.R."/>
            <person name="Wilson R.K."/>
        </authorList>
    </citation>
    <scope>NUCLEOTIDE SEQUENCE [LARGE SCALE GENOMIC DNA]</scope>
    <source>
        <strain evidence="3">DSM 14600</strain>
    </source>
</reference>
<name>C4GAQ4_9FIRM</name>
<dbReference type="Gene3D" id="3.40.50.620">
    <property type="entry name" value="HUPs"/>
    <property type="match status" value="1"/>
</dbReference>
<keyword evidence="4" id="KW-1185">Reference proteome</keyword>
<protein>
    <submittedName>
        <fullName evidence="3">PP-loop family protein</fullName>
    </submittedName>
</protein>
<dbReference type="SUPFAM" id="SSF52402">
    <property type="entry name" value="Adenine nucleotide alpha hydrolases-like"/>
    <property type="match status" value="1"/>
</dbReference>
<dbReference type="Pfam" id="PF01171">
    <property type="entry name" value="ATP_bind_3"/>
    <property type="match status" value="1"/>
</dbReference>
<dbReference type="SUPFAM" id="SSF52821">
    <property type="entry name" value="Rhodanese/Cell cycle control phosphatase"/>
    <property type="match status" value="1"/>
</dbReference>
<feature type="compositionally biased region" description="Polar residues" evidence="1">
    <location>
        <begin position="1"/>
        <end position="15"/>
    </location>
</feature>
<dbReference type="Gene3D" id="3.40.250.10">
    <property type="entry name" value="Rhodanese-like domain"/>
    <property type="match status" value="1"/>
</dbReference>
<dbReference type="PANTHER" id="PTHR43686">
    <property type="entry name" value="SULFURTRANSFERASE-RELATED"/>
    <property type="match status" value="1"/>
</dbReference>
<evidence type="ECO:0000256" key="1">
    <source>
        <dbReference type="SAM" id="MobiDB-lite"/>
    </source>
</evidence>
<organism evidence="3 4">
    <name type="scientific">Shuttleworthella satelles DSM 14600</name>
    <dbReference type="NCBI Taxonomy" id="626523"/>
    <lineage>
        <taxon>Bacteria</taxon>
        <taxon>Bacillati</taxon>
        <taxon>Bacillota</taxon>
        <taxon>Clostridia</taxon>
        <taxon>Lachnospirales</taxon>
        <taxon>Lachnospiraceae</taxon>
        <taxon>Shuttleworthella</taxon>
    </lineage>
</organism>
<dbReference type="EMBL" id="ACIP02000002">
    <property type="protein sequence ID" value="EEP28197.1"/>
    <property type="molecule type" value="Genomic_DNA"/>
</dbReference>
<dbReference type="InterPro" id="IPR036873">
    <property type="entry name" value="Rhodanese-like_dom_sf"/>
</dbReference>
<dbReference type="AlphaFoldDB" id="C4GAQ4"/>
<gene>
    <name evidence="3" type="ORF">GCWU000342_01005</name>
</gene>
<evidence type="ECO:0000313" key="3">
    <source>
        <dbReference type="EMBL" id="EEP28197.1"/>
    </source>
</evidence>
<dbReference type="InterPro" id="IPR001763">
    <property type="entry name" value="Rhodanese-like_dom"/>
</dbReference>
<dbReference type="InterPro" id="IPR014729">
    <property type="entry name" value="Rossmann-like_a/b/a_fold"/>
</dbReference>
<dbReference type="CDD" id="cd00158">
    <property type="entry name" value="RHOD"/>
    <property type="match status" value="1"/>
</dbReference>
<dbReference type="STRING" id="626523.GCWU000342_01005"/>
<feature type="domain" description="Rhodanese" evidence="2">
    <location>
        <begin position="99"/>
        <end position="179"/>
    </location>
</feature>
<dbReference type="eggNOG" id="COG0037">
    <property type="taxonomic scope" value="Bacteria"/>
</dbReference>
<dbReference type="HOGENOM" id="CLU_026481_5_0_9"/>
<dbReference type="Pfam" id="PF00581">
    <property type="entry name" value="Rhodanese"/>
    <property type="match status" value="1"/>
</dbReference>
<dbReference type="PROSITE" id="PS50206">
    <property type="entry name" value="RHODANESE_3"/>
    <property type="match status" value="1"/>
</dbReference>
<sequence length="484" mass="55464">MSQEINQDGMGQSVSAGEEKRVDRRTSAGDEKNVDRRTSAKDEQSVDRGISVTGAETSVEKVSVAKEKAGPGRKFPVAAEETDSGRRAYVRTIEQMMEDPRDKCLIDVRSQEEFAKDTIEGAGNIFWEEVVERKEELPLDRPVYLLCYSGEHSEEVARDLSALGYEIYSIEHGYQAYIRYQLSRFMEKEDRVADRTREIERSLIKKFKKDIWCKFTRAIREYGMIQDGDKIAVCISGGKDSMIMAKLFQELLRHGKQNFSLEFLLMNPGYNEENYRRITDNARLLGIPIRVFESSIYDIVAGEEIENPCYLCARMRRGHLYAKARELGCNKIALGHHFDDVIETILMGMLYGGQIQTMMPKVHSTNFQGMELIRPLYLVREADIIHWARYNDLRFILCACRLTDSCSVVGGAETGSKRAEIKALIRELKKTNPYVEKNIFRSVENVNLQTVIAYKEQGVKHSFLDWYEKAGRPDSEPCRPDSES</sequence>
<evidence type="ECO:0000313" key="4">
    <source>
        <dbReference type="Proteomes" id="UP000003494"/>
    </source>
</evidence>